<dbReference type="Pfam" id="PF03281">
    <property type="entry name" value="Mab-21"/>
    <property type="match status" value="1"/>
</dbReference>
<sequence length="564" mass="64040">MQNQGFESSESEFLRRQDDISRKDKDRLYKTNFFSSRRGNAQGKENRGLVLSPGHSTSSLSIESERDHKDRKTRVDDESGWVFVPNIGVRHSRLELLTALNNYSDNVVCLRRLYFQQAMNQIEVMVNHVLDKVQRTDQGLAFRHMSPSCFYEIKSHNEIDVFLVLTSLSPDDVIIEEVEEPLGYARVKMITSSAMEDVESIYDSEVSVPASLIHAMTSPESFPMTSSMTTLMMSSPTVLSEERQRQASNLLRTSSLTPVITSQEDTVTSAAHHKDNSEPGLLANYVTSCEEDVYLSAKRISRRFATLVNKAHVDVLRANSVVLPQTHEVTLDFGMNNESNNRVHSKTKQKKKVSFKKRSPVPEALNSPTMTSPHVAMTTPYVINLIPTIECPRLWPKCASWLKTCSRRWPSEKLKRKIVTQGIHLAALPPSKNSDLWQIKFLNGQRALIHHEGNEAKAKCLRIVKVLCEVDLSYPKAIRPQYLENILMWASRKYWSDSDWTEANLPARFLDLMAGLHKCMKNGDCHDFFLPSVNLLDELGNADLSVLSAKIMDVLVQPLKYLEI</sequence>
<dbReference type="Pfam" id="PF20266">
    <property type="entry name" value="Mab-21_C"/>
    <property type="match status" value="1"/>
</dbReference>
<dbReference type="Proteomes" id="UP000001593">
    <property type="component" value="Unassembled WGS sequence"/>
</dbReference>
<evidence type="ECO:0000259" key="5">
    <source>
        <dbReference type="Pfam" id="PF03281"/>
    </source>
</evidence>
<comment type="cofactor">
    <cofactor evidence="1">
        <name>Mg(2+)</name>
        <dbReference type="ChEBI" id="CHEBI:18420"/>
    </cofactor>
</comment>
<feature type="compositionally biased region" description="Basic and acidic residues" evidence="4">
    <location>
        <begin position="63"/>
        <end position="73"/>
    </location>
</feature>
<protein>
    <recommendedName>
        <fullName evidence="9">Mab-21-like HhH/H2TH-like domain-containing protein</fullName>
    </recommendedName>
</protein>
<proteinExistence type="inferred from homology"/>
<dbReference type="PANTHER" id="PTHR10656">
    <property type="entry name" value="CELL FATE DETERMINING PROTEIN MAB21-RELATED"/>
    <property type="match status" value="1"/>
</dbReference>
<dbReference type="GO" id="GO:0016779">
    <property type="term" value="F:nucleotidyltransferase activity"/>
    <property type="evidence" value="ECO:0007669"/>
    <property type="project" value="UniProtKB-ARBA"/>
</dbReference>
<accession>A7S0Q2</accession>
<evidence type="ECO:0000313" key="8">
    <source>
        <dbReference type="Proteomes" id="UP000001593"/>
    </source>
</evidence>
<dbReference type="OrthoDB" id="5964386at2759"/>
<dbReference type="GO" id="GO:0005524">
    <property type="term" value="F:ATP binding"/>
    <property type="evidence" value="ECO:0007669"/>
    <property type="project" value="UniProtKB-KW"/>
</dbReference>
<organism evidence="7 8">
    <name type="scientific">Nematostella vectensis</name>
    <name type="common">Starlet sea anemone</name>
    <dbReference type="NCBI Taxonomy" id="45351"/>
    <lineage>
        <taxon>Eukaryota</taxon>
        <taxon>Metazoa</taxon>
        <taxon>Cnidaria</taxon>
        <taxon>Anthozoa</taxon>
        <taxon>Hexacorallia</taxon>
        <taxon>Actiniaria</taxon>
        <taxon>Edwardsiidae</taxon>
        <taxon>Nematostella</taxon>
    </lineage>
</organism>
<dbReference type="Gene3D" id="1.10.1410.40">
    <property type="match status" value="1"/>
</dbReference>
<dbReference type="InterPro" id="IPR024810">
    <property type="entry name" value="MAB21L/cGLR"/>
</dbReference>
<name>A7S0Q2_NEMVE</name>
<evidence type="ECO:0000256" key="4">
    <source>
        <dbReference type="SAM" id="MobiDB-lite"/>
    </source>
</evidence>
<evidence type="ECO:0000256" key="2">
    <source>
        <dbReference type="ARBA" id="ARBA00008307"/>
    </source>
</evidence>
<gene>
    <name evidence="7" type="ORF">NEMVEDRAFT_v1g204988</name>
</gene>
<feature type="domain" description="Mab-21-like nucleotidyltransferase" evidence="5">
    <location>
        <begin position="216"/>
        <end position="450"/>
    </location>
</feature>
<feature type="domain" description="Mab-21-like HhH/H2TH-like" evidence="6">
    <location>
        <begin position="458"/>
        <end position="552"/>
    </location>
</feature>
<keyword evidence="3" id="KW-0067">ATP-binding</keyword>
<reference evidence="7 8" key="1">
    <citation type="journal article" date="2007" name="Science">
        <title>Sea anemone genome reveals ancestral eumetazoan gene repertoire and genomic organization.</title>
        <authorList>
            <person name="Putnam N.H."/>
            <person name="Srivastava M."/>
            <person name="Hellsten U."/>
            <person name="Dirks B."/>
            <person name="Chapman J."/>
            <person name="Salamov A."/>
            <person name="Terry A."/>
            <person name="Shapiro H."/>
            <person name="Lindquist E."/>
            <person name="Kapitonov V.V."/>
            <person name="Jurka J."/>
            <person name="Genikhovich G."/>
            <person name="Grigoriev I.V."/>
            <person name="Lucas S.M."/>
            <person name="Steele R.E."/>
            <person name="Finnerty J.R."/>
            <person name="Technau U."/>
            <person name="Martindale M.Q."/>
            <person name="Rokhsar D.S."/>
        </authorList>
    </citation>
    <scope>NUCLEOTIDE SEQUENCE [LARGE SCALE GENOMIC DNA]</scope>
    <source>
        <strain evidence="8">CH2 X CH6</strain>
    </source>
</reference>
<dbReference type="PANTHER" id="PTHR10656:SF70">
    <property type="entry name" value="PROTEIN MAB-21-RELATED"/>
    <property type="match status" value="1"/>
</dbReference>
<dbReference type="KEGG" id="nve:5514666"/>
<keyword evidence="8" id="KW-1185">Reference proteome</keyword>
<evidence type="ECO:0000256" key="1">
    <source>
        <dbReference type="ARBA" id="ARBA00001946"/>
    </source>
</evidence>
<dbReference type="OMA" id="HHEGNEA"/>
<evidence type="ECO:0000259" key="6">
    <source>
        <dbReference type="Pfam" id="PF20266"/>
    </source>
</evidence>
<dbReference type="AlphaFoldDB" id="A7S0Q2"/>
<dbReference type="SMART" id="SM01265">
    <property type="entry name" value="Mab-21"/>
    <property type="match status" value="1"/>
</dbReference>
<dbReference type="HOGENOM" id="CLU_483410_0_0_1"/>
<dbReference type="InParanoid" id="A7S0Q2"/>
<keyword evidence="3" id="KW-0547">Nucleotide-binding</keyword>
<comment type="similarity">
    <text evidence="2">Belongs to the mab-21 family.</text>
</comment>
<dbReference type="InterPro" id="IPR046903">
    <property type="entry name" value="Mab-21-like_nuc_Trfase"/>
</dbReference>
<dbReference type="InterPro" id="IPR046906">
    <property type="entry name" value="Mab-21_HhH/H2TH-like"/>
</dbReference>
<feature type="region of interest" description="Disordered" evidence="4">
    <location>
        <begin position="34"/>
        <end position="73"/>
    </location>
</feature>
<evidence type="ECO:0000256" key="3">
    <source>
        <dbReference type="ARBA" id="ARBA00022840"/>
    </source>
</evidence>
<dbReference type="eggNOG" id="KOG3963">
    <property type="taxonomic scope" value="Eukaryota"/>
</dbReference>
<evidence type="ECO:0000313" key="7">
    <source>
        <dbReference type="EMBL" id="EDO42711.1"/>
    </source>
</evidence>
<dbReference type="EMBL" id="DS469561">
    <property type="protein sequence ID" value="EDO42711.1"/>
    <property type="molecule type" value="Genomic_DNA"/>
</dbReference>
<evidence type="ECO:0008006" key="9">
    <source>
        <dbReference type="Google" id="ProtNLM"/>
    </source>
</evidence>